<comment type="caution">
    <text evidence="2">The sequence shown here is derived from an EMBL/GenBank/DDBJ whole genome shotgun (WGS) entry which is preliminary data.</text>
</comment>
<evidence type="ECO:0000313" key="2">
    <source>
        <dbReference type="EMBL" id="MFB9714245.1"/>
    </source>
</evidence>
<organism evidence="2 3">
    <name type="scientific">Arthrobacter methylotrophus</name>
    <dbReference type="NCBI Taxonomy" id="121291"/>
    <lineage>
        <taxon>Bacteria</taxon>
        <taxon>Bacillati</taxon>
        <taxon>Actinomycetota</taxon>
        <taxon>Actinomycetes</taxon>
        <taxon>Micrococcales</taxon>
        <taxon>Micrococcaceae</taxon>
        <taxon>Arthrobacter</taxon>
    </lineage>
</organism>
<evidence type="ECO:0000256" key="1">
    <source>
        <dbReference type="SAM" id="MobiDB-lite"/>
    </source>
</evidence>
<name>A0ABV5UPQ8_9MICC</name>
<protein>
    <submittedName>
        <fullName evidence="2">Uncharacterized protein</fullName>
    </submittedName>
</protein>
<dbReference type="RefSeq" id="WP_345044082.1">
    <property type="nucleotide sequence ID" value="NZ_BAABED010000001.1"/>
</dbReference>
<dbReference type="EMBL" id="JBHMBH010000019">
    <property type="protein sequence ID" value="MFB9714245.1"/>
    <property type="molecule type" value="Genomic_DNA"/>
</dbReference>
<accession>A0ABV5UPQ8</accession>
<proteinExistence type="predicted"/>
<feature type="region of interest" description="Disordered" evidence="1">
    <location>
        <begin position="1"/>
        <end position="22"/>
    </location>
</feature>
<evidence type="ECO:0000313" key="3">
    <source>
        <dbReference type="Proteomes" id="UP001589536"/>
    </source>
</evidence>
<feature type="region of interest" description="Disordered" evidence="1">
    <location>
        <begin position="238"/>
        <end position="261"/>
    </location>
</feature>
<reference evidence="2 3" key="1">
    <citation type="submission" date="2024-09" db="EMBL/GenBank/DDBJ databases">
        <authorList>
            <person name="Sun Q."/>
            <person name="Mori K."/>
        </authorList>
    </citation>
    <scope>NUCLEOTIDE SEQUENCE [LARGE SCALE GENOMIC DNA]</scope>
    <source>
        <strain evidence="2 3">JCM 13519</strain>
    </source>
</reference>
<dbReference type="Proteomes" id="UP001589536">
    <property type="component" value="Unassembled WGS sequence"/>
</dbReference>
<sequence length="261" mass="28552">MTDNASRQPRGIPAGGQFAHTAHDHPAVGLRGALHVDKEAATYFADQVDSIQSEGLQGALSASGRRLKFTSNDGRTFEIRQDGHLDEDGTPGWAIENHDCEDPSAPTYGRRYESRTENLGEDLANALADADAIDAFTLNAGSQRYDFRSYDLIDGEHALSVACFADIEESGTDLDVEFDHDTGTLKVSRNGEELTGADADEAVRDLIDSVDDDGPDGSPTGKLAWHMERSFRIAAAKDDSPAWTHKHRTEGLSWEDRNDYR</sequence>
<gene>
    <name evidence="2" type="ORF">ACFFPI_08940</name>
</gene>
<feature type="region of interest" description="Disordered" evidence="1">
    <location>
        <begin position="86"/>
        <end position="105"/>
    </location>
</feature>
<keyword evidence="3" id="KW-1185">Reference proteome</keyword>